<proteinExistence type="predicted"/>
<sequence>MDPIKIMDLIEDDNEILASLSTSIALVIRRMNAKPKRGGSTMGRREIYRNRLQGDHMLYNDYFSENPTYPDYLFRRRFRMQRPLYLKIVEAVSQEDDYFIQKRDAAGRLGFSPLQKITAAFRLLAYGCSADSIDEYLRISESTALESLKHFCSALVKVYAEEYLRSPNENDIAKILAVSEKRGFPGMMGSLDCMHWGWKNCPVADHGQYSGKEKEPTVILEAVATHNLWIWHAFFGLPGTLNDINVLDRSPIFQQCQDGVNPSFQYTVNGNIYNIGYYLTNGIYPKYATLMQSISNPQGKKIDIMRRCRKLIEKMLNARSVCYKHATLSSASPAAYGNTQIYVSL</sequence>
<dbReference type="PANTHER" id="PTHR47150:SF7">
    <property type="entry name" value="NUCLEASE"/>
    <property type="match status" value="1"/>
</dbReference>
<dbReference type="EMBL" id="VDEP01000338">
    <property type="protein sequence ID" value="KAA1102459.1"/>
    <property type="molecule type" value="Genomic_DNA"/>
</dbReference>
<reference evidence="1 2" key="1">
    <citation type="submission" date="2019-05" db="EMBL/GenBank/DDBJ databases">
        <title>Emergence of the Ug99 lineage of the wheat stem rust pathogen through somatic hybridization.</title>
        <authorList>
            <person name="Li F."/>
            <person name="Upadhyaya N.M."/>
            <person name="Sperschneider J."/>
            <person name="Matny O."/>
            <person name="Nguyen-Phuc H."/>
            <person name="Mago R."/>
            <person name="Raley C."/>
            <person name="Miller M.E."/>
            <person name="Silverstein K.A.T."/>
            <person name="Henningsen E."/>
            <person name="Hirsch C.D."/>
            <person name="Visser B."/>
            <person name="Pretorius Z.A."/>
            <person name="Steffenson B.J."/>
            <person name="Schwessinger B."/>
            <person name="Dodds P.N."/>
            <person name="Figueroa M."/>
        </authorList>
    </citation>
    <scope>NUCLEOTIDE SEQUENCE [LARGE SCALE GENOMIC DNA]</scope>
    <source>
        <strain evidence="1 2">Ug99</strain>
    </source>
</reference>
<evidence type="ECO:0008006" key="3">
    <source>
        <dbReference type="Google" id="ProtNLM"/>
    </source>
</evidence>
<dbReference type="InterPro" id="IPR006912">
    <property type="entry name" value="Harbinger_derived_prot"/>
</dbReference>
<protein>
    <recommendedName>
        <fullName evidence="3">Nuclease HARBI1</fullName>
    </recommendedName>
</protein>
<comment type="caution">
    <text evidence="1">The sequence shown here is derived from an EMBL/GenBank/DDBJ whole genome shotgun (WGS) entry which is preliminary data.</text>
</comment>
<accession>A0A5B0PR49</accession>
<dbReference type="AlphaFoldDB" id="A0A5B0PR49"/>
<dbReference type="PANTHER" id="PTHR47150">
    <property type="entry name" value="OS12G0169200 PROTEIN"/>
    <property type="match status" value="1"/>
</dbReference>
<evidence type="ECO:0000313" key="1">
    <source>
        <dbReference type="EMBL" id="KAA1102459.1"/>
    </source>
</evidence>
<organism evidence="1 2">
    <name type="scientific">Puccinia graminis f. sp. tritici</name>
    <dbReference type="NCBI Taxonomy" id="56615"/>
    <lineage>
        <taxon>Eukaryota</taxon>
        <taxon>Fungi</taxon>
        <taxon>Dikarya</taxon>
        <taxon>Basidiomycota</taxon>
        <taxon>Pucciniomycotina</taxon>
        <taxon>Pucciniomycetes</taxon>
        <taxon>Pucciniales</taxon>
        <taxon>Pucciniaceae</taxon>
        <taxon>Puccinia</taxon>
    </lineage>
</organism>
<dbReference type="Proteomes" id="UP000325313">
    <property type="component" value="Unassembled WGS sequence"/>
</dbReference>
<gene>
    <name evidence="1" type="ORF">PGTUg99_050145</name>
</gene>
<dbReference type="Pfam" id="PF04827">
    <property type="entry name" value="Plant_tran"/>
    <property type="match status" value="1"/>
</dbReference>
<name>A0A5B0PR49_PUCGR</name>
<evidence type="ECO:0000313" key="2">
    <source>
        <dbReference type="Proteomes" id="UP000325313"/>
    </source>
</evidence>